<dbReference type="AlphaFoldDB" id="A0A975DBE1"/>
<reference evidence="1" key="1">
    <citation type="submission" date="2021-03" db="EMBL/GenBank/DDBJ databases">
        <title>Description of Psychrosphaera ytuae sp. nov. isolated from deep sea sediment of South China Sea.</title>
        <authorList>
            <person name="Zhang J."/>
            <person name="Xu X.-D."/>
        </authorList>
    </citation>
    <scope>NUCLEOTIDE SEQUENCE</scope>
    <source>
        <strain evidence="1">MTZ26</strain>
    </source>
</reference>
<dbReference type="KEGG" id="psym:J1N51_00625"/>
<dbReference type="RefSeq" id="WP_208832092.1">
    <property type="nucleotide sequence ID" value="NZ_CP072110.1"/>
</dbReference>
<dbReference type="EMBL" id="CP072110">
    <property type="protein sequence ID" value="QTH64037.1"/>
    <property type="molecule type" value="Genomic_DNA"/>
</dbReference>
<proteinExistence type="predicted"/>
<dbReference type="InterPro" id="IPR018247">
    <property type="entry name" value="EF_Hand_1_Ca_BS"/>
</dbReference>
<gene>
    <name evidence="1" type="ORF">J1N51_00625</name>
</gene>
<accession>A0A975DBE1</accession>
<evidence type="ECO:0000313" key="1">
    <source>
        <dbReference type="EMBL" id="QTH64037.1"/>
    </source>
</evidence>
<dbReference type="Proteomes" id="UP000682739">
    <property type="component" value="Chromosome"/>
</dbReference>
<organism evidence="1 2">
    <name type="scientific">Psychrosphaera ytuae</name>
    <dbReference type="NCBI Taxonomy" id="2820710"/>
    <lineage>
        <taxon>Bacteria</taxon>
        <taxon>Pseudomonadati</taxon>
        <taxon>Pseudomonadota</taxon>
        <taxon>Gammaproteobacteria</taxon>
        <taxon>Alteromonadales</taxon>
        <taxon>Pseudoalteromonadaceae</taxon>
        <taxon>Psychrosphaera</taxon>
    </lineage>
</organism>
<name>A0A975DBE1_9GAMM</name>
<protein>
    <submittedName>
        <fullName evidence="1">DUF4397 domain-containing protein</fullName>
    </submittedName>
</protein>
<sequence length="503" mass="56097">MSQNTLSPSITIKTFSVGLAALGLMACSSDDESGTGMIKFYNASPNSPAVFMTIDDDLNSSDTDDVEITVSGIRYGSVTGSVELDNGEYFIELAWQDSDSYDRDDLVVIYEDTVKAQTDSTTLVVLSEDIETPRVFMYNIPVLSEEEQEDDNDNDLFNLRLLNMASESEIPSVDVYISKSNETFNEAELITTVDYSDLSANLKLSQDDYTIYLTEAGQNSVLFTSEELSYSSATQYLLSIRNNQGAGESPFVLDWMANSSIVYQYNDKNAQSQFKIYNGIETHEQLPNYQTNIDVSLTGLKEKFDLTQLPYGGMSTTMTAPNGDYSVDIVSTEQQSQLQTNHLLTLPENIKRTLFLYLEEVAVDEDNDGNVDEDGDGIIDETEVHIRSLQVTNSLRDSIYDHQITAVNLIDNDDFNSITLYYVRSDEVIETAEYSQYTTFGSERTLTLLNNTYTVYAVAREGSSEVILATDTLTLDEESGELMVVLDENDNSSSGYAMTFMQQ</sequence>
<evidence type="ECO:0000313" key="2">
    <source>
        <dbReference type="Proteomes" id="UP000682739"/>
    </source>
</evidence>
<dbReference type="PROSITE" id="PS00018">
    <property type="entry name" value="EF_HAND_1"/>
    <property type="match status" value="1"/>
</dbReference>
<keyword evidence="2" id="KW-1185">Reference proteome</keyword>